<evidence type="ECO:0000259" key="1">
    <source>
        <dbReference type="Pfam" id="PF13456"/>
    </source>
</evidence>
<name>A0A396J6M3_MEDTR</name>
<dbReference type="InterPro" id="IPR052929">
    <property type="entry name" value="RNase_H-like_EbsB-rel"/>
</dbReference>
<dbReference type="AlphaFoldDB" id="A0A396J6M3"/>
<dbReference type="InterPro" id="IPR044730">
    <property type="entry name" value="RNase_H-like_dom_plant"/>
</dbReference>
<dbReference type="PANTHER" id="PTHR47074:SF48">
    <property type="entry name" value="POLYNUCLEOTIDYL TRANSFERASE, RIBONUCLEASE H-LIKE SUPERFAMILY PROTEIN"/>
    <property type="match status" value="1"/>
</dbReference>
<dbReference type="GO" id="GO:0004523">
    <property type="term" value="F:RNA-DNA hybrid ribonuclease activity"/>
    <property type="evidence" value="ECO:0007669"/>
    <property type="project" value="InterPro"/>
</dbReference>
<accession>A0A396J6M3</accession>
<evidence type="ECO:0000313" key="2">
    <source>
        <dbReference type="EMBL" id="RHN73700.1"/>
    </source>
</evidence>
<reference evidence="2" key="1">
    <citation type="journal article" date="2018" name="Nat. Plants">
        <title>Whole-genome landscape of Medicago truncatula symbiotic genes.</title>
        <authorList>
            <person name="Pecrix Y."/>
            <person name="Gamas P."/>
            <person name="Carrere S."/>
        </authorList>
    </citation>
    <scope>NUCLEOTIDE SEQUENCE</scope>
    <source>
        <tissue evidence="2">Leaves</tissue>
    </source>
</reference>
<dbReference type="InterPro" id="IPR036397">
    <property type="entry name" value="RNaseH_sf"/>
</dbReference>
<dbReference type="CDD" id="cd06222">
    <property type="entry name" value="RNase_H_like"/>
    <property type="match status" value="1"/>
</dbReference>
<proteinExistence type="predicted"/>
<feature type="domain" description="RNase H type-1" evidence="1">
    <location>
        <begin position="18"/>
        <end position="122"/>
    </location>
</feature>
<dbReference type="GO" id="GO:0003676">
    <property type="term" value="F:nucleic acid binding"/>
    <property type="evidence" value="ECO:0007669"/>
    <property type="project" value="InterPro"/>
</dbReference>
<dbReference type="EMBL" id="PSQE01000002">
    <property type="protein sequence ID" value="RHN73700.1"/>
    <property type="molecule type" value="Genomic_DNA"/>
</dbReference>
<dbReference type="InterPro" id="IPR002156">
    <property type="entry name" value="RNaseH_domain"/>
</dbReference>
<gene>
    <name evidence="2" type="ORF">MtrunA17_Chr2g0301341</name>
</gene>
<dbReference type="InterPro" id="IPR012337">
    <property type="entry name" value="RNaseH-like_sf"/>
</dbReference>
<comment type="caution">
    <text evidence="2">The sequence shown here is derived from an EMBL/GenBank/DDBJ whole genome shotgun (WGS) entry which is preliminary data.</text>
</comment>
<dbReference type="Gene3D" id="3.30.420.10">
    <property type="entry name" value="Ribonuclease H-like superfamily/Ribonuclease H"/>
    <property type="match status" value="1"/>
</dbReference>
<dbReference type="Gramene" id="rna9548">
    <property type="protein sequence ID" value="RHN73700.1"/>
    <property type="gene ID" value="gene9548"/>
</dbReference>
<dbReference type="SUPFAM" id="SSF53098">
    <property type="entry name" value="Ribonuclease H-like"/>
    <property type="match status" value="1"/>
</dbReference>
<protein>
    <submittedName>
        <fullName evidence="2">Putative ribonuclease H-like domain-containing protein</fullName>
    </submittedName>
</protein>
<sequence>MLFEPFYPRWKSEDEDLVRDSEGFSLVAASWNFEALPDATIVEALRFRLAIQFSYDMGFRNIIVEGDSLIVVKALKAHSNDNSYFGLVINDCKSLSCLFSSFLVSHVRRGGNSIAHALAKFALDSTDFVWIKEIPSCITFVVATDLVHI</sequence>
<dbReference type="Proteomes" id="UP000265566">
    <property type="component" value="Chromosome 2"/>
</dbReference>
<organism evidence="2">
    <name type="scientific">Medicago truncatula</name>
    <name type="common">Barrel medic</name>
    <name type="synonym">Medicago tribuloides</name>
    <dbReference type="NCBI Taxonomy" id="3880"/>
    <lineage>
        <taxon>Eukaryota</taxon>
        <taxon>Viridiplantae</taxon>
        <taxon>Streptophyta</taxon>
        <taxon>Embryophyta</taxon>
        <taxon>Tracheophyta</taxon>
        <taxon>Spermatophyta</taxon>
        <taxon>Magnoliopsida</taxon>
        <taxon>eudicotyledons</taxon>
        <taxon>Gunneridae</taxon>
        <taxon>Pentapetalae</taxon>
        <taxon>rosids</taxon>
        <taxon>fabids</taxon>
        <taxon>Fabales</taxon>
        <taxon>Fabaceae</taxon>
        <taxon>Papilionoideae</taxon>
        <taxon>50 kb inversion clade</taxon>
        <taxon>NPAAA clade</taxon>
        <taxon>Hologalegina</taxon>
        <taxon>IRL clade</taxon>
        <taxon>Trifolieae</taxon>
        <taxon>Medicago</taxon>
    </lineage>
</organism>
<dbReference type="Pfam" id="PF13456">
    <property type="entry name" value="RVT_3"/>
    <property type="match status" value="1"/>
</dbReference>
<dbReference type="PANTHER" id="PTHR47074">
    <property type="entry name" value="BNAC02G40300D PROTEIN"/>
    <property type="match status" value="1"/>
</dbReference>